<organism evidence="1 2">
    <name type="scientific">Hyaloscypha hepaticicola</name>
    <dbReference type="NCBI Taxonomy" id="2082293"/>
    <lineage>
        <taxon>Eukaryota</taxon>
        <taxon>Fungi</taxon>
        <taxon>Dikarya</taxon>
        <taxon>Ascomycota</taxon>
        <taxon>Pezizomycotina</taxon>
        <taxon>Leotiomycetes</taxon>
        <taxon>Helotiales</taxon>
        <taxon>Hyaloscyphaceae</taxon>
        <taxon>Hyaloscypha</taxon>
    </lineage>
</organism>
<protein>
    <submittedName>
        <fullName evidence="1">Uncharacterized protein</fullName>
    </submittedName>
</protein>
<proteinExistence type="predicted"/>
<evidence type="ECO:0000313" key="2">
    <source>
        <dbReference type="Proteomes" id="UP000235672"/>
    </source>
</evidence>
<accession>A0A2J6PFA1</accession>
<dbReference type="AlphaFoldDB" id="A0A2J6PFA1"/>
<dbReference type="Proteomes" id="UP000235672">
    <property type="component" value="Unassembled WGS sequence"/>
</dbReference>
<reference evidence="1 2" key="1">
    <citation type="submission" date="2016-05" db="EMBL/GenBank/DDBJ databases">
        <title>A degradative enzymes factory behind the ericoid mycorrhizal symbiosis.</title>
        <authorList>
            <consortium name="DOE Joint Genome Institute"/>
            <person name="Martino E."/>
            <person name="Morin E."/>
            <person name="Grelet G."/>
            <person name="Kuo A."/>
            <person name="Kohler A."/>
            <person name="Daghino S."/>
            <person name="Barry K."/>
            <person name="Choi C."/>
            <person name="Cichocki N."/>
            <person name="Clum A."/>
            <person name="Copeland A."/>
            <person name="Hainaut M."/>
            <person name="Haridas S."/>
            <person name="Labutti K."/>
            <person name="Lindquist E."/>
            <person name="Lipzen A."/>
            <person name="Khouja H.-R."/>
            <person name="Murat C."/>
            <person name="Ohm R."/>
            <person name="Olson A."/>
            <person name="Spatafora J."/>
            <person name="Veneault-Fourrey C."/>
            <person name="Henrissat B."/>
            <person name="Grigoriev I."/>
            <person name="Martin F."/>
            <person name="Perotto S."/>
        </authorList>
    </citation>
    <scope>NUCLEOTIDE SEQUENCE [LARGE SCALE GENOMIC DNA]</scope>
    <source>
        <strain evidence="1 2">UAMH 7357</strain>
    </source>
</reference>
<keyword evidence="2" id="KW-1185">Reference proteome</keyword>
<evidence type="ECO:0000313" key="1">
    <source>
        <dbReference type="EMBL" id="PMD12725.1"/>
    </source>
</evidence>
<sequence>MGNGDGDGDCDCDCDCDCLLRATVGHWGTGALGQLALAHSVSVVLPLWSSTFRPSLLARCEVAQVGHSSSLFAGQSLGVHVSEPLQCRAANLVSIGDVPCLPYRYVILNDPASNQPCGPGWQRLVGSRGIPGIILPWAAGRQAHLLWKVAAVLLRPTRNGKQQHLNLTDQAEPYTRDGSTLVLVPLVAASTPQLQRIQDSASTEHRVPTLVNHFKIQPVGQIPKARTLLFSRLNHFVAANDNMCTRYIIHHACMHTITTPIVHCAKKRANPARSCRVRDKEEWVDYIRSGVLQIGQRYGRPSIVGAVGTQHEDGQTRSAFGPQSTMHAGGITEVRTLSMERTNCHSVGNLDGVVSRRKTTRQNAIAVVYHGPRPLLLHAFANDHVMRLHIRGSFLSIRPSHAVLWTILHESHAPFVGKELQYEDEMVSRRCELDGSSSSDRWLLVDGGGKCLRSGNKSIISSGRSKEVVDGPPMTAETVQGSPIVTQRDGLQEILATTTAEAPKRLEACHPVRKSKAGS</sequence>
<gene>
    <name evidence="1" type="ORF">NA56DRAFT_712788</name>
</gene>
<dbReference type="EMBL" id="KZ613543">
    <property type="protein sequence ID" value="PMD12725.1"/>
    <property type="molecule type" value="Genomic_DNA"/>
</dbReference>
<name>A0A2J6PFA1_9HELO</name>